<evidence type="ECO:0000313" key="2">
    <source>
        <dbReference type="Proteomes" id="UP000283786"/>
    </source>
</evidence>
<keyword evidence="2" id="KW-1185">Reference proteome</keyword>
<organism evidence="1 2">
    <name type="scientific">Pseudooceanicola algae</name>
    <dbReference type="NCBI Taxonomy" id="1537215"/>
    <lineage>
        <taxon>Bacteria</taxon>
        <taxon>Pseudomonadati</taxon>
        <taxon>Pseudomonadota</taxon>
        <taxon>Alphaproteobacteria</taxon>
        <taxon>Rhodobacterales</taxon>
        <taxon>Paracoccaceae</taxon>
        <taxon>Pseudooceanicola</taxon>
    </lineage>
</organism>
<dbReference type="KEGG" id="palw:PSAL_023750"/>
<dbReference type="CDD" id="cd07812">
    <property type="entry name" value="SRPBCC"/>
    <property type="match status" value="1"/>
</dbReference>
<accession>A0A418SIF6</accession>
<dbReference type="InterPro" id="IPR019587">
    <property type="entry name" value="Polyketide_cyclase/dehydratase"/>
</dbReference>
<dbReference type="InterPro" id="IPR023393">
    <property type="entry name" value="START-like_dom_sf"/>
</dbReference>
<dbReference type="Proteomes" id="UP000283786">
    <property type="component" value="Chromosome"/>
</dbReference>
<dbReference type="SUPFAM" id="SSF55961">
    <property type="entry name" value="Bet v1-like"/>
    <property type="match status" value="1"/>
</dbReference>
<sequence length="156" mass="17622">MKVVAKEDIEAPIQKVFAGLTDFRTFERSAIRRGAGVKRVGDFEVAGEGVAWDANFTMRGKRRDIRLQIEQYDAPEHIRLTVRSDGMHGLVKVDLVALSPSRTRLRVETEIKPQTLSARLLLQSLRLARSNVQTRLQKRLSDFAATIEGRPGIRRA</sequence>
<dbReference type="AlphaFoldDB" id="A0A418SIF6"/>
<reference evidence="1 2" key="1">
    <citation type="submission" date="2020-08" db="EMBL/GenBank/DDBJ databases">
        <title>Genome sequence of Rhodobacteraceae bacterium Lw-13e.</title>
        <authorList>
            <person name="Poehlein A."/>
            <person name="Wolter L."/>
            <person name="Daniel R."/>
            <person name="Brinkhoff T."/>
        </authorList>
    </citation>
    <scope>NUCLEOTIDE SEQUENCE [LARGE SCALE GENOMIC DNA]</scope>
    <source>
        <strain evidence="1 2">Lw-13e</strain>
    </source>
</reference>
<dbReference type="OrthoDB" id="7860307at2"/>
<evidence type="ECO:0000313" key="1">
    <source>
        <dbReference type="EMBL" id="QPM91126.1"/>
    </source>
</evidence>
<dbReference type="EMBL" id="CP060436">
    <property type="protein sequence ID" value="QPM91126.1"/>
    <property type="molecule type" value="Genomic_DNA"/>
</dbReference>
<dbReference type="RefSeq" id="WP_119838600.1">
    <property type="nucleotide sequence ID" value="NZ_CP060436.1"/>
</dbReference>
<proteinExistence type="predicted"/>
<protein>
    <submittedName>
        <fullName evidence="1">Uncharacterized protein</fullName>
    </submittedName>
</protein>
<dbReference type="Gene3D" id="3.30.530.20">
    <property type="match status" value="1"/>
</dbReference>
<gene>
    <name evidence="1" type="ORF">PSAL_023750</name>
</gene>
<name>A0A418SIF6_9RHOB</name>
<dbReference type="Pfam" id="PF10604">
    <property type="entry name" value="Polyketide_cyc2"/>
    <property type="match status" value="1"/>
</dbReference>